<keyword evidence="1" id="KW-0175">Coiled coil</keyword>
<dbReference type="RefSeq" id="WP_343815589.1">
    <property type="nucleotide sequence ID" value="NZ_BAAAFA010000002.1"/>
</dbReference>
<feature type="transmembrane region" description="Helical" evidence="2">
    <location>
        <begin position="237"/>
        <end position="258"/>
    </location>
</feature>
<dbReference type="Pfam" id="PF09925">
    <property type="entry name" value="DUF2157"/>
    <property type="match status" value="1"/>
</dbReference>
<dbReference type="InterPro" id="IPR018677">
    <property type="entry name" value="DUF2157"/>
</dbReference>
<organism evidence="4 5">
    <name type="scientific">Colwellia asteriadis</name>
    <dbReference type="NCBI Taxonomy" id="517723"/>
    <lineage>
        <taxon>Bacteria</taxon>
        <taxon>Pseudomonadati</taxon>
        <taxon>Pseudomonadota</taxon>
        <taxon>Gammaproteobacteria</taxon>
        <taxon>Alteromonadales</taxon>
        <taxon>Colwelliaceae</taxon>
        <taxon>Colwellia</taxon>
    </lineage>
</organism>
<evidence type="ECO:0000313" key="4">
    <source>
        <dbReference type="EMBL" id="GAA0813703.1"/>
    </source>
</evidence>
<keyword evidence="2" id="KW-1133">Transmembrane helix</keyword>
<keyword evidence="5" id="KW-1185">Reference proteome</keyword>
<evidence type="ECO:0000256" key="2">
    <source>
        <dbReference type="SAM" id="Phobius"/>
    </source>
</evidence>
<feature type="transmembrane region" description="Helical" evidence="2">
    <location>
        <begin position="72"/>
        <end position="90"/>
    </location>
</feature>
<feature type="transmembrane region" description="Helical" evidence="2">
    <location>
        <begin position="151"/>
        <end position="170"/>
    </location>
</feature>
<name>A0ABN1L548_9GAMM</name>
<sequence>MESSRGELVNLIEQKKIAKDNIKQAINIANIHPAPKAWFDFINQLLLWLGCVSLGLAVIFFIAHNWSEIGRFAKFALVEISLIFAIIVYVKTKPQTNASNGALITATLLLGALMALFGQTYQTGADPWQLFFNWALFILPWALIARFTSLWIIWLALLNIALALYCDVNTNPLSLFFTNKVNPLWLFIGLNSFIFTCWHTLSLSRTWMKKTWAIRVIALVTGTLITENALLAIVDDYIIHTLALPVWGVFLGAIYWLYRKVSIDLFMLSGACLSGIVVLTAVVGNGVIFSGDGAEYLLVSIMVIGLGSGSAFWLKQVQQEMN</sequence>
<feature type="transmembrane region" description="Helical" evidence="2">
    <location>
        <begin position="265"/>
        <end position="290"/>
    </location>
</feature>
<dbReference type="Proteomes" id="UP001500021">
    <property type="component" value="Unassembled WGS sequence"/>
</dbReference>
<dbReference type="EMBL" id="BAAAFA010000002">
    <property type="protein sequence ID" value="GAA0813703.1"/>
    <property type="molecule type" value="Genomic_DNA"/>
</dbReference>
<feature type="transmembrane region" description="Helical" evidence="2">
    <location>
        <begin position="182"/>
        <end position="201"/>
    </location>
</feature>
<keyword evidence="2" id="KW-0812">Transmembrane</keyword>
<evidence type="ECO:0000259" key="3">
    <source>
        <dbReference type="Pfam" id="PF09925"/>
    </source>
</evidence>
<keyword evidence="2" id="KW-0472">Membrane</keyword>
<evidence type="ECO:0000256" key="1">
    <source>
        <dbReference type="SAM" id="Coils"/>
    </source>
</evidence>
<accession>A0ABN1L548</accession>
<gene>
    <name evidence="4" type="ORF">GCM10009111_09520</name>
</gene>
<protein>
    <submittedName>
        <fullName evidence="4">DUF2157 domain-containing protein</fullName>
    </submittedName>
</protein>
<reference evidence="4 5" key="1">
    <citation type="journal article" date="2019" name="Int. J. Syst. Evol. Microbiol.">
        <title>The Global Catalogue of Microorganisms (GCM) 10K type strain sequencing project: providing services to taxonomists for standard genome sequencing and annotation.</title>
        <authorList>
            <consortium name="The Broad Institute Genomics Platform"/>
            <consortium name="The Broad Institute Genome Sequencing Center for Infectious Disease"/>
            <person name="Wu L."/>
            <person name="Ma J."/>
        </authorList>
    </citation>
    <scope>NUCLEOTIDE SEQUENCE [LARGE SCALE GENOMIC DNA]</scope>
    <source>
        <strain evidence="4 5">JCM 15608</strain>
    </source>
</reference>
<feature type="transmembrane region" description="Helical" evidence="2">
    <location>
        <begin position="45"/>
        <end position="66"/>
    </location>
</feature>
<feature type="transmembrane region" description="Helical" evidence="2">
    <location>
        <begin position="296"/>
        <end position="314"/>
    </location>
</feature>
<comment type="caution">
    <text evidence="4">The sequence shown here is derived from an EMBL/GenBank/DDBJ whole genome shotgun (WGS) entry which is preliminary data.</text>
</comment>
<feature type="transmembrane region" description="Helical" evidence="2">
    <location>
        <begin position="213"/>
        <end position="231"/>
    </location>
</feature>
<feature type="domain" description="DUF2157" evidence="3">
    <location>
        <begin position="24"/>
        <end position="151"/>
    </location>
</feature>
<feature type="transmembrane region" description="Helical" evidence="2">
    <location>
        <begin position="127"/>
        <end position="144"/>
    </location>
</feature>
<feature type="coiled-coil region" evidence="1">
    <location>
        <begin position="1"/>
        <end position="28"/>
    </location>
</feature>
<proteinExistence type="predicted"/>
<evidence type="ECO:0000313" key="5">
    <source>
        <dbReference type="Proteomes" id="UP001500021"/>
    </source>
</evidence>
<feature type="transmembrane region" description="Helical" evidence="2">
    <location>
        <begin position="102"/>
        <end position="121"/>
    </location>
</feature>